<sequence>MTPDLPRLYATLDNTWPAASTVAAGPWLLREGGGGGKRVSCITAEDGWSPDDLQAAEQAQRMMRQEPLFMIRAGETALDVALESRGYDLIDPVNLWVCKIGKLTETEPHRMSAFALWEPLAVMREIWAAGGIGPARVGVMERAMGPKTSIFGRVSDKPAGAGYCAIHDGIAMVHALEVLEAHRGKGLGRAMMRRAAIWAEGKGAQYMSLACLRDNDPANGLYASLGMTLVGQYHYRIKPGN</sequence>
<organism evidence="4">
    <name type="scientific">Alloyangia sp. H15</name>
    <dbReference type="NCBI Taxonomy" id="3029062"/>
    <lineage>
        <taxon>Bacteria</taxon>
        <taxon>Pseudomonadati</taxon>
        <taxon>Pseudomonadota</taxon>
        <taxon>Alphaproteobacteria</taxon>
        <taxon>Rhodobacterales</taxon>
        <taxon>Roseobacteraceae</taxon>
        <taxon>Alloyangia</taxon>
    </lineage>
</organism>
<name>A0AAU8AMV2_9RHOB</name>
<dbReference type="PANTHER" id="PTHR43420:SF47">
    <property type="entry name" value="N-ACETYLTRANSFERASE DOMAIN-CONTAINING PROTEIN"/>
    <property type="match status" value="1"/>
</dbReference>
<evidence type="ECO:0000256" key="1">
    <source>
        <dbReference type="ARBA" id="ARBA00022679"/>
    </source>
</evidence>
<dbReference type="PANTHER" id="PTHR43420">
    <property type="entry name" value="ACETYLTRANSFERASE"/>
    <property type="match status" value="1"/>
</dbReference>
<protein>
    <submittedName>
        <fullName evidence="4">GNAT family N-acetyltransferase</fullName>
    </submittedName>
</protein>
<dbReference type="SUPFAM" id="SSF55729">
    <property type="entry name" value="Acyl-CoA N-acyltransferases (Nat)"/>
    <property type="match status" value="1"/>
</dbReference>
<dbReference type="AlphaFoldDB" id="A0AAU8AMV2"/>
<gene>
    <name evidence="4" type="ORF">PVT71_22390</name>
</gene>
<dbReference type="InterPro" id="IPR050680">
    <property type="entry name" value="YpeA/RimI_acetyltransf"/>
</dbReference>
<evidence type="ECO:0000313" key="4">
    <source>
        <dbReference type="EMBL" id="XCC95834.1"/>
    </source>
</evidence>
<proteinExistence type="predicted"/>
<accession>A0AAU8AMV2</accession>
<feature type="domain" description="N-acetyltransferase" evidence="3">
    <location>
        <begin position="106"/>
        <end position="241"/>
    </location>
</feature>
<dbReference type="Pfam" id="PF00583">
    <property type="entry name" value="Acetyltransf_1"/>
    <property type="match status" value="1"/>
</dbReference>
<reference evidence="4" key="1">
    <citation type="submission" date="2023-02" db="EMBL/GenBank/DDBJ databases">
        <title>Description and genomic characterization of Salipiger bruguierae sp. nov., isolated from the sediment of mangrove plant Bruguiera sexangula.</title>
        <authorList>
            <person name="Long M."/>
        </authorList>
    </citation>
    <scope>NUCLEOTIDE SEQUENCE</scope>
    <source>
        <strain evidence="4">H15</strain>
    </source>
</reference>
<dbReference type="PROSITE" id="PS51186">
    <property type="entry name" value="GNAT"/>
    <property type="match status" value="1"/>
</dbReference>
<evidence type="ECO:0000259" key="3">
    <source>
        <dbReference type="PROSITE" id="PS51186"/>
    </source>
</evidence>
<dbReference type="GO" id="GO:0016747">
    <property type="term" value="F:acyltransferase activity, transferring groups other than amino-acyl groups"/>
    <property type="evidence" value="ECO:0007669"/>
    <property type="project" value="InterPro"/>
</dbReference>
<dbReference type="InterPro" id="IPR016181">
    <property type="entry name" value="Acyl_CoA_acyltransferase"/>
</dbReference>
<dbReference type="InterPro" id="IPR000182">
    <property type="entry name" value="GNAT_dom"/>
</dbReference>
<keyword evidence="1" id="KW-0808">Transferase</keyword>
<dbReference type="CDD" id="cd04301">
    <property type="entry name" value="NAT_SF"/>
    <property type="match status" value="1"/>
</dbReference>
<dbReference type="EMBL" id="CP123385">
    <property type="protein sequence ID" value="XCC95834.1"/>
    <property type="molecule type" value="Genomic_DNA"/>
</dbReference>
<evidence type="ECO:0000256" key="2">
    <source>
        <dbReference type="ARBA" id="ARBA00023315"/>
    </source>
</evidence>
<dbReference type="RefSeq" id="WP_353474700.1">
    <property type="nucleotide sequence ID" value="NZ_CP123385.1"/>
</dbReference>
<keyword evidence="2" id="KW-0012">Acyltransferase</keyword>
<dbReference type="Gene3D" id="3.40.630.30">
    <property type="match status" value="1"/>
</dbReference>